<dbReference type="EMBL" id="JANJYI010000009">
    <property type="protein sequence ID" value="KAK2636198.1"/>
    <property type="molecule type" value="Genomic_DNA"/>
</dbReference>
<evidence type="ECO:0000256" key="1">
    <source>
        <dbReference type="ARBA" id="ARBA00004162"/>
    </source>
</evidence>
<evidence type="ECO:0000256" key="11">
    <source>
        <dbReference type="ARBA" id="ARBA00022729"/>
    </source>
</evidence>
<keyword evidence="7" id="KW-0597">Phosphoprotein</keyword>
<protein>
    <recommendedName>
        <fullName evidence="4">non-specific serine/threonine protein kinase</fullName>
        <ecNumber evidence="4">2.7.11.1</ecNumber>
    </recommendedName>
</protein>
<evidence type="ECO:0000256" key="2">
    <source>
        <dbReference type="ARBA" id="ARBA00004479"/>
    </source>
</evidence>
<keyword evidence="17" id="KW-0472">Membrane</keyword>
<keyword evidence="11" id="KW-0732">Signal</keyword>
<keyword evidence="8" id="KW-0433">Leucine-rich repeat</keyword>
<organism evidence="23 24">
    <name type="scientific">Dipteronia dyeriana</name>
    <dbReference type="NCBI Taxonomy" id="168575"/>
    <lineage>
        <taxon>Eukaryota</taxon>
        <taxon>Viridiplantae</taxon>
        <taxon>Streptophyta</taxon>
        <taxon>Embryophyta</taxon>
        <taxon>Tracheophyta</taxon>
        <taxon>Spermatophyta</taxon>
        <taxon>Magnoliopsida</taxon>
        <taxon>eudicotyledons</taxon>
        <taxon>Gunneridae</taxon>
        <taxon>Pentapetalae</taxon>
        <taxon>rosids</taxon>
        <taxon>malvids</taxon>
        <taxon>Sapindales</taxon>
        <taxon>Sapindaceae</taxon>
        <taxon>Hippocastanoideae</taxon>
        <taxon>Acereae</taxon>
        <taxon>Dipteronia</taxon>
    </lineage>
</organism>
<dbReference type="Gene3D" id="1.10.510.10">
    <property type="entry name" value="Transferase(Phosphotransferase) domain 1"/>
    <property type="match status" value="1"/>
</dbReference>
<dbReference type="Gene3D" id="3.80.10.10">
    <property type="entry name" value="Ribonuclease Inhibitor"/>
    <property type="match status" value="1"/>
</dbReference>
<dbReference type="Pfam" id="PF00560">
    <property type="entry name" value="LRR_1"/>
    <property type="match status" value="2"/>
</dbReference>
<dbReference type="InterPro" id="IPR000719">
    <property type="entry name" value="Prot_kinase_dom"/>
</dbReference>
<dbReference type="InterPro" id="IPR011009">
    <property type="entry name" value="Kinase-like_dom_sf"/>
</dbReference>
<dbReference type="AlphaFoldDB" id="A0AAD9WN83"/>
<evidence type="ECO:0000256" key="5">
    <source>
        <dbReference type="ARBA" id="ARBA00022475"/>
    </source>
</evidence>
<keyword evidence="5" id="KW-1003">Cell membrane</keyword>
<evidence type="ECO:0000313" key="23">
    <source>
        <dbReference type="EMBL" id="KAK2636198.1"/>
    </source>
</evidence>
<comment type="catalytic activity">
    <reaction evidence="20">
        <text>L-threonyl-[protein] + ATP = O-phospho-L-threonyl-[protein] + ADP + H(+)</text>
        <dbReference type="Rhea" id="RHEA:46608"/>
        <dbReference type="Rhea" id="RHEA-COMP:11060"/>
        <dbReference type="Rhea" id="RHEA-COMP:11605"/>
        <dbReference type="ChEBI" id="CHEBI:15378"/>
        <dbReference type="ChEBI" id="CHEBI:30013"/>
        <dbReference type="ChEBI" id="CHEBI:30616"/>
        <dbReference type="ChEBI" id="CHEBI:61977"/>
        <dbReference type="ChEBI" id="CHEBI:456216"/>
        <dbReference type="EC" id="2.7.11.1"/>
    </reaction>
</comment>
<evidence type="ECO:0000256" key="19">
    <source>
        <dbReference type="ARBA" id="ARBA00023180"/>
    </source>
</evidence>
<keyword evidence="19" id="KW-0325">Glycoprotein</keyword>
<keyword evidence="10" id="KW-0812">Transmembrane</keyword>
<dbReference type="SUPFAM" id="SSF52058">
    <property type="entry name" value="L domain-like"/>
    <property type="match status" value="1"/>
</dbReference>
<feature type="domain" description="Protein kinase" evidence="22">
    <location>
        <begin position="63"/>
        <end position="354"/>
    </location>
</feature>
<accession>A0AAD9WN83</accession>
<evidence type="ECO:0000256" key="7">
    <source>
        <dbReference type="ARBA" id="ARBA00022553"/>
    </source>
</evidence>
<dbReference type="InterPro" id="IPR008271">
    <property type="entry name" value="Ser/Thr_kinase_AS"/>
</dbReference>
<keyword evidence="18" id="KW-0675">Receptor</keyword>
<dbReference type="FunFam" id="3.80.10.10:FF:000041">
    <property type="entry name" value="LRR receptor-like serine/threonine-protein kinase ERECTA"/>
    <property type="match status" value="1"/>
</dbReference>
<keyword evidence="14" id="KW-0418">Kinase</keyword>
<evidence type="ECO:0000256" key="8">
    <source>
        <dbReference type="ARBA" id="ARBA00022614"/>
    </source>
</evidence>
<evidence type="ECO:0000256" key="18">
    <source>
        <dbReference type="ARBA" id="ARBA00023170"/>
    </source>
</evidence>
<dbReference type="PROSITE" id="PS00108">
    <property type="entry name" value="PROTEIN_KINASE_ST"/>
    <property type="match status" value="1"/>
</dbReference>
<dbReference type="PANTHER" id="PTHR48053:SF37">
    <property type="entry name" value="LEUCINE-RICH REPEAT PROTEIN KINASE FAMILY PROTEIN"/>
    <property type="match status" value="1"/>
</dbReference>
<name>A0AAD9WN83_9ROSI</name>
<evidence type="ECO:0000256" key="17">
    <source>
        <dbReference type="ARBA" id="ARBA00023136"/>
    </source>
</evidence>
<evidence type="ECO:0000256" key="21">
    <source>
        <dbReference type="ARBA" id="ARBA00048679"/>
    </source>
</evidence>
<dbReference type="EC" id="2.7.11.1" evidence="4"/>
<dbReference type="SMART" id="SM00220">
    <property type="entry name" value="S_TKc"/>
    <property type="match status" value="1"/>
</dbReference>
<evidence type="ECO:0000256" key="15">
    <source>
        <dbReference type="ARBA" id="ARBA00022840"/>
    </source>
</evidence>
<keyword evidence="6" id="KW-0723">Serine/threonine-protein kinase</keyword>
<evidence type="ECO:0000256" key="20">
    <source>
        <dbReference type="ARBA" id="ARBA00047899"/>
    </source>
</evidence>
<dbReference type="GO" id="GO:0005886">
    <property type="term" value="C:plasma membrane"/>
    <property type="evidence" value="ECO:0007669"/>
    <property type="project" value="UniProtKB-SubCell"/>
</dbReference>
<dbReference type="SUPFAM" id="SSF56112">
    <property type="entry name" value="Protein kinase-like (PK-like)"/>
    <property type="match status" value="1"/>
</dbReference>
<evidence type="ECO:0000256" key="10">
    <source>
        <dbReference type="ARBA" id="ARBA00022692"/>
    </source>
</evidence>
<sequence>MPEQIFNMPRLSISLNLAQNHLVGSIPPNIGNLKVLTEFDVSNNNLSGEIPNEIGLCSNFEYLYMEDTLFNGSIPPSLSSLRGIQQLDLSRNNLSCQISKFLETFPLEKLNLSFTAFEGEVPMEGIFSNASGISVVGNNNRLCGGSFGSVYKGILDKNGDIVAVKRLNIAVDVASAVEYLHHHCQEPILHYDLKPSNILLDNDMIAHIGDFGLARFHLEVQNPNQSSFVGVKGTVGYAALEYGLGNEVSTDGDVYSFGILLLEMVTKKKPTDLMFEGDLNIHSFARMALPDRVIDIVDPMLINEEMITTNHKMSQALNKSREECLISMVRIGVTCSVESPQDRMNISRVFHELQSVRKILLQATSGFNMQRMK</sequence>
<evidence type="ECO:0000313" key="24">
    <source>
        <dbReference type="Proteomes" id="UP001280121"/>
    </source>
</evidence>
<dbReference type="PROSITE" id="PS50011">
    <property type="entry name" value="PROTEIN_KINASE_DOM"/>
    <property type="match status" value="1"/>
</dbReference>
<evidence type="ECO:0000256" key="3">
    <source>
        <dbReference type="ARBA" id="ARBA00009592"/>
    </source>
</evidence>
<dbReference type="GO" id="GO:0004674">
    <property type="term" value="F:protein serine/threonine kinase activity"/>
    <property type="evidence" value="ECO:0007669"/>
    <property type="project" value="UniProtKB-KW"/>
</dbReference>
<evidence type="ECO:0000256" key="9">
    <source>
        <dbReference type="ARBA" id="ARBA00022679"/>
    </source>
</evidence>
<comment type="similarity">
    <text evidence="3">Belongs to the RLP family.</text>
</comment>
<keyword evidence="16" id="KW-1133">Transmembrane helix</keyword>
<keyword evidence="13" id="KW-0547">Nucleotide-binding</keyword>
<evidence type="ECO:0000256" key="4">
    <source>
        <dbReference type="ARBA" id="ARBA00012513"/>
    </source>
</evidence>
<comment type="catalytic activity">
    <reaction evidence="21">
        <text>L-seryl-[protein] + ATP = O-phospho-L-seryl-[protein] + ADP + H(+)</text>
        <dbReference type="Rhea" id="RHEA:17989"/>
        <dbReference type="Rhea" id="RHEA-COMP:9863"/>
        <dbReference type="Rhea" id="RHEA-COMP:11604"/>
        <dbReference type="ChEBI" id="CHEBI:15378"/>
        <dbReference type="ChEBI" id="CHEBI:29999"/>
        <dbReference type="ChEBI" id="CHEBI:30616"/>
        <dbReference type="ChEBI" id="CHEBI:83421"/>
        <dbReference type="ChEBI" id="CHEBI:456216"/>
        <dbReference type="EC" id="2.7.11.1"/>
    </reaction>
</comment>
<keyword evidence="9" id="KW-0808">Transferase</keyword>
<evidence type="ECO:0000259" key="22">
    <source>
        <dbReference type="PROSITE" id="PS50011"/>
    </source>
</evidence>
<dbReference type="FunFam" id="1.10.510.10:FF:000358">
    <property type="entry name" value="Putative leucine-rich repeat receptor-like serine/threonine-protein kinase"/>
    <property type="match status" value="1"/>
</dbReference>
<evidence type="ECO:0000256" key="12">
    <source>
        <dbReference type="ARBA" id="ARBA00022737"/>
    </source>
</evidence>
<dbReference type="GO" id="GO:0005524">
    <property type="term" value="F:ATP binding"/>
    <property type="evidence" value="ECO:0007669"/>
    <property type="project" value="UniProtKB-KW"/>
</dbReference>
<dbReference type="InterPro" id="IPR001611">
    <property type="entry name" value="Leu-rich_rpt"/>
</dbReference>
<evidence type="ECO:0000256" key="14">
    <source>
        <dbReference type="ARBA" id="ARBA00022777"/>
    </source>
</evidence>
<dbReference type="Proteomes" id="UP001280121">
    <property type="component" value="Unassembled WGS sequence"/>
</dbReference>
<dbReference type="PANTHER" id="PTHR48053">
    <property type="entry name" value="LEUCINE RICH REPEAT FAMILY PROTEIN, EXPRESSED"/>
    <property type="match status" value="1"/>
</dbReference>
<keyword evidence="24" id="KW-1185">Reference proteome</keyword>
<evidence type="ECO:0000256" key="16">
    <source>
        <dbReference type="ARBA" id="ARBA00022989"/>
    </source>
</evidence>
<evidence type="ECO:0000256" key="13">
    <source>
        <dbReference type="ARBA" id="ARBA00022741"/>
    </source>
</evidence>
<gene>
    <name evidence="23" type="ORF">Ddye_030990</name>
</gene>
<keyword evidence="15" id="KW-0067">ATP-binding</keyword>
<comment type="subcellular location">
    <subcellularLocation>
        <location evidence="1">Cell membrane</location>
        <topology evidence="1">Single-pass membrane protein</topology>
    </subcellularLocation>
    <subcellularLocation>
        <location evidence="2">Membrane</location>
        <topology evidence="2">Single-pass type I membrane protein</topology>
    </subcellularLocation>
</comment>
<reference evidence="23" key="1">
    <citation type="journal article" date="2023" name="Plant J.">
        <title>Genome sequences and population genomics provide insights into the demographic history, inbreeding, and mutation load of two 'living fossil' tree species of Dipteronia.</title>
        <authorList>
            <person name="Feng Y."/>
            <person name="Comes H.P."/>
            <person name="Chen J."/>
            <person name="Zhu S."/>
            <person name="Lu R."/>
            <person name="Zhang X."/>
            <person name="Li P."/>
            <person name="Qiu J."/>
            <person name="Olsen K.M."/>
            <person name="Qiu Y."/>
        </authorList>
    </citation>
    <scope>NUCLEOTIDE SEQUENCE</scope>
    <source>
        <strain evidence="23">KIB01</strain>
    </source>
</reference>
<evidence type="ECO:0000256" key="6">
    <source>
        <dbReference type="ARBA" id="ARBA00022527"/>
    </source>
</evidence>
<dbReference type="InterPro" id="IPR032675">
    <property type="entry name" value="LRR_dom_sf"/>
</dbReference>
<comment type="caution">
    <text evidence="23">The sequence shown here is derived from an EMBL/GenBank/DDBJ whole genome shotgun (WGS) entry which is preliminary data.</text>
</comment>
<keyword evidence="12" id="KW-0677">Repeat</keyword>
<dbReference type="Pfam" id="PF00069">
    <property type="entry name" value="Pkinase"/>
    <property type="match status" value="1"/>
</dbReference>
<proteinExistence type="inferred from homology"/>
<dbReference type="InterPro" id="IPR051716">
    <property type="entry name" value="Plant_RL_S/T_kinase"/>
</dbReference>